<gene>
    <name evidence="1" type="ORF">T11_11687</name>
</gene>
<evidence type="ECO:0000313" key="1">
    <source>
        <dbReference type="EMBL" id="KRZ15837.1"/>
    </source>
</evidence>
<organism evidence="1 2">
    <name type="scientific">Trichinella zimbabwensis</name>
    <dbReference type="NCBI Taxonomy" id="268475"/>
    <lineage>
        <taxon>Eukaryota</taxon>
        <taxon>Metazoa</taxon>
        <taxon>Ecdysozoa</taxon>
        <taxon>Nematoda</taxon>
        <taxon>Enoplea</taxon>
        <taxon>Dorylaimia</taxon>
        <taxon>Trichinellida</taxon>
        <taxon>Trichinellidae</taxon>
        <taxon>Trichinella</taxon>
    </lineage>
</organism>
<accession>A0A0V1HZ42</accession>
<dbReference type="EMBL" id="JYDP01000015">
    <property type="protein sequence ID" value="KRZ15837.1"/>
    <property type="molecule type" value="Genomic_DNA"/>
</dbReference>
<protein>
    <submittedName>
        <fullName evidence="1">Uncharacterized protein</fullName>
    </submittedName>
</protein>
<dbReference type="Proteomes" id="UP000055024">
    <property type="component" value="Unassembled WGS sequence"/>
</dbReference>
<proteinExistence type="predicted"/>
<keyword evidence="2" id="KW-1185">Reference proteome</keyword>
<dbReference type="AlphaFoldDB" id="A0A0V1HZ42"/>
<comment type="caution">
    <text evidence="1">The sequence shown here is derived from an EMBL/GenBank/DDBJ whole genome shotgun (WGS) entry which is preliminary data.</text>
</comment>
<sequence length="80" mass="9208">MNVKNACITLEHRPGAMPFDGEQVLPAQNSVACQLDQLFKMRGSRHPLQLNSNQLHNELTRVRLLYAWQMERSVESLMKS</sequence>
<reference evidence="1 2" key="1">
    <citation type="submission" date="2015-01" db="EMBL/GenBank/DDBJ databases">
        <title>Evolution of Trichinella species and genotypes.</title>
        <authorList>
            <person name="Korhonen P.K."/>
            <person name="Edoardo P."/>
            <person name="Giuseppe L.R."/>
            <person name="Gasser R.B."/>
        </authorList>
    </citation>
    <scope>NUCLEOTIDE SEQUENCE [LARGE SCALE GENOMIC DNA]</scope>
    <source>
        <strain evidence="1">ISS1029</strain>
    </source>
</reference>
<evidence type="ECO:0000313" key="2">
    <source>
        <dbReference type="Proteomes" id="UP000055024"/>
    </source>
</evidence>
<name>A0A0V1HZ42_9BILA</name>